<gene>
    <name evidence="4" type="ORF">Daura_22615</name>
</gene>
<reference evidence="4" key="1">
    <citation type="submission" date="2021-04" db="EMBL/GenBank/DDBJ databases">
        <title>Dactylosporangium aurantiacum NRRL B-8018 full assembly.</title>
        <authorList>
            <person name="Hartkoorn R.C."/>
            <person name="Beaudoing E."/>
            <person name="Hot D."/>
        </authorList>
    </citation>
    <scope>NUCLEOTIDE SEQUENCE</scope>
    <source>
        <strain evidence="4">NRRL B-8018</strain>
    </source>
</reference>
<dbReference type="Pfam" id="PF12833">
    <property type="entry name" value="HTH_18"/>
    <property type="match status" value="1"/>
</dbReference>
<sequence>MTSRSRGTPVRRIGILVHDNVTMLDVAGPADVFGHANAFGANYRTVLISVDGCDATASNGLGLRAGVAFADAGPLDTVIVPGAYGMVDRPLPASLVDAVATLTASARRTTSVCTGSFLLAQVGLLDGRNATTHWGQTQRFRAAYPRVKVQDDVLFVRDGSIITAAGLGSGMDLALTLVEDDHGPAMARDVARQMLIFMQRPGGLSQFSARSRASVPADRTLRVLLDTIAADPAARYSLAEMARVASVSTRQLARLFHEELRTTPTRYVESVRIEAAQAFLQHGHTVAMAAKLSGFGSAETLRRVFVARLGVSPSGYAGRLRRT</sequence>
<dbReference type="PANTHER" id="PTHR43130:SF3">
    <property type="entry name" value="HTH-TYPE TRANSCRIPTIONAL REGULATOR RV1931C"/>
    <property type="match status" value="1"/>
</dbReference>
<dbReference type="InterPro" id="IPR018060">
    <property type="entry name" value="HTH_AraC"/>
</dbReference>
<evidence type="ECO:0000256" key="1">
    <source>
        <dbReference type="ARBA" id="ARBA00023015"/>
    </source>
</evidence>
<dbReference type="KEGG" id="daur:Daura_22615"/>
<evidence type="ECO:0000313" key="4">
    <source>
        <dbReference type="EMBL" id="UWZ58712.1"/>
    </source>
</evidence>
<feature type="domain" description="HTH araC/xylS-type" evidence="3">
    <location>
        <begin position="218"/>
        <end position="319"/>
    </location>
</feature>
<keyword evidence="2" id="KW-0804">Transcription</keyword>
<dbReference type="OrthoDB" id="3992151at2"/>
<dbReference type="InterPro" id="IPR029062">
    <property type="entry name" value="Class_I_gatase-like"/>
</dbReference>
<keyword evidence="5" id="KW-1185">Reference proteome</keyword>
<dbReference type="AlphaFoldDB" id="A0A9Q9IM67"/>
<evidence type="ECO:0000313" key="5">
    <source>
        <dbReference type="Proteomes" id="UP001058003"/>
    </source>
</evidence>
<dbReference type="SUPFAM" id="SSF46689">
    <property type="entry name" value="Homeodomain-like"/>
    <property type="match status" value="2"/>
</dbReference>
<name>A0A9Q9IM67_9ACTN</name>
<dbReference type="InterPro" id="IPR052158">
    <property type="entry name" value="INH-QAR"/>
</dbReference>
<dbReference type="GO" id="GO:0043565">
    <property type="term" value="F:sequence-specific DNA binding"/>
    <property type="evidence" value="ECO:0007669"/>
    <property type="project" value="InterPro"/>
</dbReference>
<accession>A0A9Q9IM67</accession>
<proteinExistence type="predicted"/>
<dbReference type="Gene3D" id="1.10.10.60">
    <property type="entry name" value="Homeodomain-like"/>
    <property type="match status" value="1"/>
</dbReference>
<organism evidence="4 5">
    <name type="scientific">Dactylosporangium aurantiacum</name>
    <dbReference type="NCBI Taxonomy" id="35754"/>
    <lineage>
        <taxon>Bacteria</taxon>
        <taxon>Bacillati</taxon>
        <taxon>Actinomycetota</taxon>
        <taxon>Actinomycetes</taxon>
        <taxon>Micromonosporales</taxon>
        <taxon>Micromonosporaceae</taxon>
        <taxon>Dactylosporangium</taxon>
    </lineage>
</organism>
<dbReference type="PROSITE" id="PS01124">
    <property type="entry name" value="HTH_ARAC_FAMILY_2"/>
    <property type="match status" value="1"/>
</dbReference>
<protein>
    <submittedName>
        <fullName evidence="4">DJ-1/PfpI family protein</fullName>
    </submittedName>
</protein>
<dbReference type="InterPro" id="IPR002818">
    <property type="entry name" value="DJ-1/PfpI"/>
</dbReference>
<keyword evidence="1" id="KW-0805">Transcription regulation</keyword>
<dbReference type="Pfam" id="PF01965">
    <property type="entry name" value="DJ-1_PfpI"/>
    <property type="match status" value="1"/>
</dbReference>
<evidence type="ECO:0000259" key="3">
    <source>
        <dbReference type="PROSITE" id="PS01124"/>
    </source>
</evidence>
<dbReference type="PANTHER" id="PTHR43130">
    <property type="entry name" value="ARAC-FAMILY TRANSCRIPTIONAL REGULATOR"/>
    <property type="match status" value="1"/>
</dbReference>
<dbReference type="Gene3D" id="3.40.50.880">
    <property type="match status" value="1"/>
</dbReference>
<dbReference type="EMBL" id="CP073767">
    <property type="protein sequence ID" value="UWZ58712.1"/>
    <property type="molecule type" value="Genomic_DNA"/>
</dbReference>
<dbReference type="InterPro" id="IPR009057">
    <property type="entry name" value="Homeodomain-like_sf"/>
</dbReference>
<dbReference type="SMART" id="SM00342">
    <property type="entry name" value="HTH_ARAC"/>
    <property type="match status" value="1"/>
</dbReference>
<dbReference type="SUPFAM" id="SSF52317">
    <property type="entry name" value="Class I glutamine amidotransferase-like"/>
    <property type="match status" value="1"/>
</dbReference>
<dbReference type="GO" id="GO:0003700">
    <property type="term" value="F:DNA-binding transcription factor activity"/>
    <property type="evidence" value="ECO:0007669"/>
    <property type="project" value="InterPro"/>
</dbReference>
<evidence type="ECO:0000256" key="2">
    <source>
        <dbReference type="ARBA" id="ARBA00023163"/>
    </source>
</evidence>
<dbReference type="Proteomes" id="UP001058003">
    <property type="component" value="Chromosome"/>
</dbReference>
<dbReference type="CDD" id="cd03137">
    <property type="entry name" value="GATase1_AraC_1"/>
    <property type="match status" value="1"/>
</dbReference>